<sequence>MRTFVAYLLFLLCASCGSDSLEVNRPADKDWNNNASLKNKLMRMAQYETAADNIVDGTSGFAILCPYAVVANDQWVQVDDPSAYSQIRAIFAASANNTDIVEIQFPVTVVFPDYSQQAVSSQTQFDAVKALAHPSVELSCLAFAYPLQIKTYDTVSQTAQTVTLASKPALYQFVKTQRTTVLVAPNYPVTVFDPNGQPIQVTNTAGLEALIDDFTVDCLNAVHQNPSTFEEILTQGTWFVSYFFREADLTADYAGYDFAFQTNGNATAISASANVNGNWVSYDDEGVRKVQFTFSGSALDELDESWTVTAFDPNQIEMVYESGGSGTRYFTLTRN</sequence>
<gene>
    <name evidence="2" type="ORF">SAMN02927903_00923</name>
</gene>
<dbReference type="AlphaFoldDB" id="A0A1G5E334"/>
<evidence type="ECO:0000313" key="2">
    <source>
        <dbReference type="EMBL" id="SCY21372.1"/>
    </source>
</evidence>
<dbReference type="OrthoDB" id="832379at2"/>
<dbReference type="RefSeq" id="WP_091141136.1">
    <property type="nucleotide sequence ID" value="NZ_FMVF01000004.1"/>
</dbReference>
<dbReference type="Proteomes" id="UP000199354">
    <property type="component" value="Unassembled WGS sequence"/>
</dbReference>
<proteinExistence type="predicted"/>
<organism evidence="2 3">
    <name type="scientific">Flavobacterium caeni</name>
    <dbReference type="NCBI Taxonomy" id="490189"/>
    <lineage>
        <taxon>Bacteria</taxon>
        <taxon>Pseudomonadati</taxon>
        <taxon>Bacteroidota</taxon>
        <taxon>Flavobacteriia</taxon>
        <taxon>Flavobacteriales</taxon>
        <taxon>Flavobacteriaceae</taxon>
        <taxon>Flavobacterium</taxon>
    </lineage>
</organism>
<keyword evidence="3" id="KW-1185">Reference proteome</keyword>
<dbReference type="STRING" id="490189.SAMN02927903_00923"/>
<evidence type="ECO:0000256" key="1">
    <source>
        <dbReference type="SAM" id="SignalP"/>
    </source>
</evidence>
<keyword evidence="1" id="KW-0732">Signal</keyword>
<feature type="chain" id="PRO_5011706300" evidence="1">
    <location>
        <begin position="21"/>
        <end position="335"/>
    </location>
</feature>
<protein>
    <submittedName>
        <fullName evidence="2">Uncharacterized protein</fullName>
    </submittedName>
</protein>
<feature type="signal peptide" evidence="1">
    <location>
        <begin position="1"/>
        <end position="20"/>
    </location>
</feature>
<name>A0A1G5E334_9FLAO</name>
<reference evidence="2 3" key="1">
    <citation type="submission" date="2016-10" db="EMBL/GenBank/DDBJ databases">
        <authorList>
            <person name="de Groot N.N."/>
        </authorList>
    </citation>
    <scope>NUCLEOTIDE SEQUENCE [LARGE SCALE GENOMIC DNA]</scope>
    <source>
        <strain evidence="2 3">CGMCC 1.7031</strain>
    </source>
</reference>
<accession>A0A1G5E334</accession>
<dbReference type="EMBL" id="FMVF01000004">
    <property type="protein sequence ID" value="SCY21372.1"/>
    <property type="molecule type" value="Genomic_DNA"/>
</dbReference>
<evidence type="ECO:0000313" key="3">
    <source>
        <dbReference type="Proteomes" id="UP000199354"/>
    </source>
</evidence>